<reference evidence="1 2" key="1">
    <citation type="submission" date="2018-06" db="EMBL/GenBank/DDBJ databases">
        <authorList>
            <consortium name="Pathogen Informatics"/>
            <person name="Doyle S."/>
        </authorList>
    </citation>
    <scope>NUCLEOTIDE SEQUENCE [LARGE SCALE GENOMIC DNA]</scope>
    <source>
        <strain evidence="1 2">NCTC10692</strain>
    </source>
</reference>
<dbReference type="EMBL" id="UGUV01000003">
    <property type="protein sequence ID" value="SUE72686.1"/>
    <property type="molecule type" value="Genomic_DNA"/>
</dbReference>
<sequence length="68" mass="7832">MKQLRIWLIKRKLRAAYLSYRNMLDRSHAGRHMTVQLPSVAAQKERCNKLLAKLAKLDPANCPVTSID</sequence>
<evidence type="ECO:0000313" key="1">
    <source>
        <dbReference type="EMBL" id="SUE72686.1"/>
    </source>
</evidence>
<accession>A0A379PK48</accession>
<organism evidence="1 2">
    <name type="scientific">Ectopseudomonas oleovorans</name>
    <name type="common">Pseudomonas oleovorans</name>
    <dbReference type="NCBI Taxonomy" id="301"/>
    <lineage>
        <taxon>Bacteria</taxon>
        <taxon>Pseudomonadati</taxon>
        <taxon>Pseudomonadota</taxon>
        <taxon>Gammaproteobacteria</taxon>
        <taxon>Pseudomonadales</taxon>
        <taxon>Pseudomonadaceae</taxon>
        <taxon>Ectopseudomonas</taxon>
    </lineage>
</organism>
<gene>
    <name evidence="1" type="ORF">NCTC10692_04842</name>
</gene>
<protein>
    <submittedName>
        <fullName evidence="1">Uncharacterized protein</fullName>
    </submittedName>
</protein>
<proteinExistence type="predicted"/>
<dbReference type="RefSeq" id="WP_074860777.1">
    <property type="nucleotide sequence ID" value="NZ_FNZC01000070.1"/>
</dbReference>
<name>A0A379PK48_ECTOL</name>
<evidence type="ECO:0000313" key="2">
    <source>
        <dbReference type="Proteomes" id="UP000255303"/>
    </source>
</evidence>
<dbReference type="Proteomes" id="UP000255303">
    <property type="component" value="Unassembled WGS sequence"/>
</dbReference>
<dbReference type="AlphaFoldDB" id="A0A379PK48"/>